<gene>
    <name evidence="3" type="ORF">QUG98_14065</name>
</gene>
<reference evidence="3 4" key="1">
    <citation type="submission" date="2023-06" db="EMBL/GenBank/DDBJ databases">
        <authorList>
            <person name="Feng G."/>
            <person name="Li J."/>
            <person name="Zhu H."/>
        </authorList>
    </citation>
    <scope>NUCLEOTIDE SEQUENCE [LARGE SCALE GENOMIC DNA]</scope>
    <source>
        <strain evidence="3 4">RHCJP20</strain>
    </source>
</reference>
<dbReference type="Gene3D" id="2.70.70.10">
    <property type="entry name" value="Glucose Permease (Domain IIA)"/>
    <property type="match status" value="1"/>
</dbReference>
<keyword evidence="1" id="KW-0732">Signal</keyword>
<dbReference type="PANTHER" id="PTHR21666">
    <property type="entry name" value="PEPTIDASE-RELATED"/>
    <property type="match status" value="1"/>
</dbReference>
<evidence type="ECO:0000313" key="4">
    <source>
        <dbReference type="Proteomes" id="UP001235720"/>
    </source>
</evidence>
<name>A0ABT7TJ04_9MICO</name>
<dbReference type="CDD" id="cd12797">
    <property type="entry name" value="M23_peptidase"/>
    <property type="match status" value="1"/>
</dbReference>
<dbReference type="Proteomes" id="UP001235720">
    <property type="component" value="Unassembled WGS sequence"/>
</dbReference>
<protein>
    <submittedName>
        <fullName evidence="3">Peptidoglycan DD-metalloendopeptidase family protein</fullName>
    </submittedName>
</protein>
<feature type="domain" description="M23ase beta-sheet core" evidence="2">
    <location>
        <begin position="86"/>
        <end position="179"/>
    </location>
</feature>
<dbReference type="Pfam" id="PF01551">
    <property type="entry name" value="Peptidase_M23"/>
    <property type="match status" value="1"/>
</dbReference>
<dbReference type="InterPro" id="IPR016047">
    <property type="entry name" value="M23ase_b-sheet_dom"/>
</dbReference>
<evidence type="ECO:0000259" key="2">
    <source>
        <dbReference type="Pfam" id="PF01551"/>
    </source>
</evidence>
<proteinExistence type="predicted"/>
<comment type="caution">
    <text evidence="3">The sequence shown here is derived from an EMBL/GenBank/DDBJ whole genome shotgun (WGS) entry which is preliminary data.</text>
</comment>
<accession>A0ABT7TJ04</accession>
<dbReference type="RefSeq" id="WP_289471160.1">
    <property type="nucleotide sequence ID" value="NZ_JAUCMM010000011.1"/>
</dbReference>
<dbReference type="PANTHER" id="PTHR21666:SF289">
    <property type="entry name" value="L-ALA--D-GLU ENDOPEPTIDASE"/>
    <property type="match status" value="1"/>
</dbReference>
<dbReference type="InterPro" id="IPR050570">
    <property type="entry name" value="Cell_wall_metabolism_enzyme"/>
</dbReference>
<evidence type="ECO:0000256" key="1">
    <source>
        <dbReference type="ARBA" id="ARBA00022729"/>
    </source>
</evidence>
<dbReference type="SUPFAM" id="SSF51261">
    <property type="entry name" value="Duplicated hybrid motif"/>
    <property type="match status" value="1"/>
</dbReference>
<organism evidence="3 4">
    <name type="scientific">Curtobacterium subtropicum</name>
    <dbReference type="NCBI Taxonomy" id="3055138"/>
    <lineage>
        <taxon>Bacteria</taxon>
        <taxon>Bacillati</taxon>
        <taxon>Actinomycetota</taxon>
        <taxon>Actinomycetes</taxon>
        <taxon>Micrococcales</taxon>
        <taxon>Microbacteriaceae</taxon>
        <taxon>Curtobacterium</taxon>
    </lineage>
</organism>
<keyword evidence="4" id="KW-1185">Reference proteome</keyword>
<evidence type="ECO:0000313" key="3">
    <source>
        <dbReference type="EMBL" id="MDM7889578.1"/>
    </source>
</evidence>
<dbReference type="InterPro" id="IPR011055">
    <property type="entry name" value="Dup_hybrid_motif"/>
</dbReference>
<dbReference type="EMBL" id="JAUCMM010000011">
    <property type="protein sequence ID" value="MDM7889578.1"/>
    <property type="molecule type" value="Genomic_DNA"/>
</dbReference>
<sequence length="199" mass="20235">MRRSPLLPRRQVGFLVLLVALVVALVGPLLPARPAAVGAGTVRAGTVRAAGPVAAEDDLASPWVWPTGTHEVVRPWEAPADEYAAGHRGIDLAAPLGAPTVAVADGTVSFAGQVAGRGVVTIDHGDGLVSTLDSVEPSVSTGETVQQGAAVGVVAVGHCPVTDPCVHLGARVDGRYVDPLPFLPPAAWPVLLPESAWPG</sequence>